<dbReference type="EMBL" id="CM027680">
    <property type="protein sequence ID" value="KAG0552791.1"/>
    <property type="molecule type" value="Genomic_DNA"/>
</dbReference>
<dbReference type="Proteomes" id="UP000807115">
    <property type="component" value="Chromosome 1"/>
</dbReference>
<name>A0A921V478_SORBI</name>
<accession>A0A921V478</accession>
<proteinExistence type="predicted"/>
<reference evidence="1" key="2">
    <citation type="submission" date="2020-10" db="EMBL/GenBank/DDBJ databases">
        <authorList>
            <person name="Cooper E.A."/>
            <person name="Brenton Z.W."/>
            <person name="Flinn B.S."/>
            <person name="Jenkins J."/>
            <person name="Shu S."/>
            <person name="Flowers D."/>
            <person name="Luo F."/>
            <person name="Wang Y."/>
            <person name="Xia P."/>
            <person name="Barry K."/>
            <person name="Daum C."/>
            <person name="Lipzen A."/>
            <person name="Yoshinaga Y."/>
            <person name="Schmutz J."/>
            <person name="Saski C."/>
            <person name="Vermerris W."/>
            <person name="Kresovich S."/>
        </authorList>
    </citation>
    <scope>NUCLEOTIDE SEQUENCE</scope>
</reference>
<evidence type="ECO:0000313" key="1">
    <source>
        <dbReference type="EMBL" id="KAG0552791.1"/>
    </source>
</evidence>
<organism evidence="1 2">
    <name type="scientific">Sorghum bicolor</name>
    <name type="common">Sorghum</name>
    <name type="synonym">Sorghum vulgare</name>
    <dbReference type="NCBI Taxonomy" id="4558"/>
    <lineage>
        <taxon>Eukaryota</taxon>
        <taxon>Viridiplantae</taxon>
        <taxon>Streptophyta</taxon>
        <taxon>Embryophyta</taxon>
        <taxon>Tracheophyta</taxon>
        <taxon>Spermatophyta</taxon>
        <taxon>Magnoliopsida</taxon>
        <taxon>Liliopsida</taxon>
        <taxon>Poales</taxon>
        <taxon>Poaceae</taxon>
        <taxon>PACMAD clade</taxon>
        <taxon>Panicoideae</taxon>
        <taxon>Andropogonodae</taxon>
        <taxon>Andropogoneae</taxon>
        <taxon>Sorghinae</taxon>
        <taxon>Sorghum</taxon>
    </lineage>
</organism>
<sequence>MGFGAKSGATDFILGDIGKGWLYLALGRKLKPPRILKEAAMAPHKSAQWELPLLPLLSPRMYAQGGRGPAAGRLASCSMTPYIACLGLGNGKLRAPRRDGAAPSCRAAWAHRRHGAACCSSPC</sequence>
<gene>
    <name evidence="1" type="ORF">BDA96_01G537900</name>
</gene>
<evidence type="ECO:0000313" key="2">
    <source>
        <dbReference type="Proteomes" id="UP000807115"/>
    </source>
</evidence>
<reference evidence="1" key="1">
    <citation type="journal article" date="2019" name="BMC Genomics">
        <title>A new reference genome for Sorghum bicolor reveals high levels of sequence similarity between sweet and grain genotypes: implications for the genetics of sugar metabolism.</title>
        <authorList>
            <person name="Cooper E.A."/>
            <person name="Brenton Z.W."/>
            <person name="Flinn B.S."/>
            <person name="Jenkins J."/>
            <person name="Shu S."/>
            <person name="Flowers D."/>
            <person name="Luo F."/>
            <person name="Wang Y."/>
            <person name="Xia P."/>
            <person name="Barry K."/>
            <person name="Daum C."/>
            <person name="Lipzen A."/>
            <person name="Yoshinaga Y."/>
            <person name="Schmutz J."/>
            <person name="Saski C."/>
            <person name="Vermerris W."/>
            <person name="Kresovich S."/>
        </authorList>
    </citation>
    <scope>NUCLEOTIDE SEQUENCE</scope>
</reference>
<comment type="caution">
    <text evidence="1">The sequence shown here is derived from an EMBL/GenBank/DDBJ whole genome shotgun (WGS) entry which is preliminary data.</text>
</comment>
<dbReference type="AlphaFoldDB" id="A0A921V478"/>
<protein>
    <submittedName>
        <fullName evidence="1">Uncharacterized protein</fullName>
    </submittedName>
</protein>